<evidence type="ECO:0000313" key="2">
    <source>
        <dbReference type="Proteomes" id="UP000299102"/>
    </source>
</evidence>
<dbReference type="Proteomes" id="UP000299102">
    <property type="component" value="Unassembled WGS sequence"/>
</dbReference>
<accession>A0A4C1VQR9</accession>
<reference evidence="1 2" key="1">
    <citation type="journal article" date="2019" name="Commun. Biol.">
        <title>The bagworm genome reveals a unique fibroin gene that provides high tensile strength.</title>
        <authorList>
            <person name="Kono N."/>
            <person name="Nakamura H."/>
            <person name="Ohtoshi R."/>
            <person name="Tomita M."/>
            <person name="Numata K."/>
            <person name="Arakawa K."/>
        </authorList>
    </citation>
    <scope>NUCLEOTIDE SEQUENCE [LARGE SCALE GENOMIC DNA]</scope>
</reference>
<dbReference type="EMBL" id="BGZK01000399">
    <property type="protein sequence ID" value="GBP41448.1"/>
    <property type="molecule type" value="Genomic_DNA"/>
</dbReference>
<comment type="caution">
    <text evidence="1">The sequence shown here is derived from an EMBL/GenBank/DDBJ whole genome shotgun (WGS) entry which is preliminary data.</text>
</comment>
<dbReference type="AlphaFoldDB" id="A0A4C1VQR9"/>
<proteinExistence type="predicted"/>
<sequence>MQQPHKKKHTSIANFTDICLKNAFTERAALSDWATTALPRAHVAHEHQKGKLFPKIIILKNSLACSSRAVLSARARVFLKFFGDDGDDVDGKMTAGPSKDPPKNVPNDTYTEDIIVLFSVIISIDISELGFHAKKFKAAANPVEKIIVLAKHPSLVESINNNKI</sequence>
<keyword evidence="2" id="KW-1185">Reference proteome</keyword>
<evidence type="ECO:0000313" key="1">
    <source>
        <dbReference type="EMBL" id="GBP41448.1"/>
    </source>
</evidence>
<name>A0A4C1VQR9_EUMVA</name>
<gene>
    <name evidence="1" type="ORF">EVAR_36204_1</name>
</gene>
<protein>
    <submittedName>
        <fullName evidence="1">Uncharacterized protein</fullName>
    </submittedName>
</protein>
<organism evidence="1 2">
    <name type="scientific">Eumeta variegata</name>
    <name type="common">Bagworm moth</name>
    <name type="synonym">Eumeta japonica</name>
    <dbReference type="NCBI Taxonomy" id="151549"/>
    <lineage>
        <taxon>Eukaryota</taxon>
        <taxon>Metazoa</taxon>
        <taxon>Ecdysozoa</taxon>
        <taxon>Arthropoda</taxon>
        <taxon>Hexapoda</taxon>
        <taxon>Insecta</taxon>
        <taxon>Pterygota</taxon>
        <taxon>Neoptera</taxon>
        <taxon>Endopterygota</taxon>
        <taxon>Lepidoptera</taxon>
        <taxon>Glossata</taxon>
        <taxon>Ditrysia</taxon>
        <taxon>Tineoidea</taxon>
        <taxon>Psychidae</taxon>
        <taxon>Oiketicinae</taxon>
        <taxon>Eumeta</taxon>
    </lineage>
</organism>